<name>A0A1N6GZW6_9SPHN</name>
<evidence type="ECO:0000313" key="1">
    <source>
        <dbReference type="EMBL" id="SIO13121.1"/>
    </source>
</evidence>
<dbReference type="RefSeq" id="WP_275425818.1">
    <property type="nucleotide sequence ID" value="NZ_FSQW01000002.1"/>
</dbReference>
<dbReference type="STRING" id="1123272.SAMN02745824_3072"/>
<sequence>MLNANIQNQIAAAFAAIVSAAVFVGASIGPAAQNVSSFIA</sequence>
<reference evidence="2" key="1">
    <citation type="submission" date="2016-11" db="EMBL/GenBank/DDBJ databases">
        <authorList>
            <person name="Varghese N."/>
            <person name="Submissions S."/>
        </authorList>
    </citation>
    <scope>NUCLEOTIDE SEQUENCE [LARGE SCALE GENOMIC DNA]</scope>
    <source>
        <strain evidence="2">DSM 22363</strain>
    </source>
</reference>
<dbReference type="AlphaFoldDB" id="A0A1N6GZW6"/>
<protein>
    <submittedName>
        <fullName evidence="1">Uncharacterized protein</fullName>
    </submittedName>
</protein>
<proteinExistence type="predicted"/>
<keyword evidence="2" id="KW-1185">Reference proteome</keyword>
<dbReference type="Proteomes" id="UP000185192">
    <property type="component" value="Unassembled WGS sequence"/>
</dbReference>
<evidence type="ECO:0000313" key="2">
    <source>
        <dbReference type="Proteomes" id="UP000185192"/>
    </source>
</evidence>
<dbReference type="EMBL" id="FSQW01000002">
    <property type="protein sequence ID" value="SIO13121.1"/>
    <property type="molecule type" value="Genomic_DNA"/>
</dbReference>
<gene>
    <name evidence="1" type="ORF">SAMN02745824_3072</name>
</gene>
<organism evidence="1 2">
    <name type="scientific">Parasphingorhabdus marina DSM 22363</name>
    <dbReference type="NCBI Taxonomy" id="1123272"/>
    <lineage>
        <taxon>Bacteria</taxon>
        <taxon>Pseudomonadati</taxon>
        <taxon>Pseudomonadota</taxon>
        <taxon>Alphaproteobacteria</taxon>
        <taxon>Sphingomonadales</taxon>
        <taxon>Sphingomonadaceae</taxon>
        <taxon>Parasphingorhabdus</taxon>
    </lineage>
</organism>
<accession>A0A1N6GZW6</accession>